<feature type="transmembrane region" description="Helical" evidence="1">
    <location>
        <begin position="46"/>
        <end position="66"/>
    </location>
</feature>
<name>A0ABP8MDC0_9BACT</name>
<dbReference type="Pfam" id="PF06210">
    <property type="entry name" value="DUF1003"/>
    <property type="match status" value="1"/>
</dbReference>
<comment type="caution">
    <text evidence="2">The sequence shown here is derived from an EMBL/GenBank/DDBJ whole genome shotgun (WGS) entry which is preliminary data.</text>
</comment>
<keyword evidence="3" id="KW-1185">Reference proteome</keyword>
<gene>
    <name evidence="2" type="ORF">GCM10023189_05420</name>
</gene>
<organism evidence="2 3">
    <name type="scientific">Nibrella saemangeumensis</name>
    <dbReference type="NCBI Taxonomy" id="1084526"/>
    <lineage>
        <taxon>Bacteria</taxon>
        <taxon>Pseudomonadati</taxon>
        <taxon>Bacteroidota</taxon>
        <taxon>Cytophagia</taxon>
        <taxon>Cytophagales</taxon>
        <taxon>Spirosomataceae</taxon>
        <taxon>Nibrella</taxon>
    </lineage>
</organism>
<evidence type="ECO:0000256" key="1">
    <source>
        <dbReference type="SAM" id="Phobius"/>
    </source>
</evidence>
<dbReference type="RefSeq" id="WP_345240291.1">
    <property type="nucleotide sequence ID" value="NZ_BAABHD010000005.1"/>
</dbReference>
<keyword evidence="1" id="KW-0472">Membrane</keyword>
<proteinExistence type="predicted"/>
<dbReference type="Proteomes" id="UP001501175">
    <property type="component" value="Unassembled WGS sequence"/>
</dbReference>
<evidence type="ECO:0000313" key="2">
    <source>
        <dbReference type="EMBL" id="GAA4448074.1"/>
    </source>
</evidence>
<feature type="transmembrane region" description="Helical" evidence="1">
    <location>
        <begin position="78"/>
        <end position="101"/>
    </location>
</feature>
<protein>
    <submittedName>
        <fullName evidence="2">DUF1003 domain-containing protein</fullName>
    </submittedName>
</protein>
<evidence type="ECO:0000313" key="3">
    <source>
        <dbReference type="Proteomes" id="UP001501175"/>
    </source>
</evidence>
<sequence length="164" mass="18652">MKPQEETITNNQGLPANSDLLAQAMAEENPDTLTLGERMADRVAEFGGSWTFIISFGLVLLSWIALNTLMLRQEAFDPFPYILLNLLLSCLAAIQAPIIMMSQNRQETKDRTRAKNDYLINLKAEIEVQSLHQKVDILVDQLAVLQEQQRILLQRLTERENLLS</sequence>
<dbReference type="InterPro" id="IPR010406">
    <property type="entry name" value="DUF1003"/>
</dbReference>
<keyword evidence="1" id="KW-1133">Transmembrane helix</keyword>
<accession>A0ABP8MDC0</accession>
<dbReference type="EMBL" id="BAABHD010000005">
    <property type="protein sequence ID" value="GAA4448074.1"/>
    <property type="molecule type" value="Genomic_DNA"/>
</dbReference>
<dbReference type="PANTHER" id="PTHR41386:SF1">
    <property type="entry name" value="MEMBRANE PROTEIN"/>
    <property type="match status" value="1"/>
</dbReference>
<reference evidence="3" key="1">
    <citation type="journal article" date="2019" name="Int. J. Syst. Evol. Microbiol.">
        <title>The Global Catalogue of Microorganisms (GCM) 10K type strain sequencing project: providing services to taxonomists for standard genome sequencing and annotation.</title>
        <authorList>
            <consortium name="The Broad Institute Genomics Platform"/>
            <consortium name="The Broad Institute Genome Sequencing Center for Infectious Disease"/>
            <person name="Wu L."/>
            <person name="Ma J."/>
        </authorList>
    </citation>
    <scope>NUCLEOTIDE SEQUENCE [LARGE SCALE GENOMIC DNA]</scope>
    <source>
        <strain evidence="3">JCM 17927</strain>
    </source>
</reference>
<dbReference type="PANTHER" id="PTHR41386">
    <property type="entry name" value="INTEGRAL MEMBRANE PROTEIN-RELATED"/>
    <property type="match status" value="1"/>
</dbReference>
<keyword evidence="1" id="KW-0812">Transmembrane</keyword>